<keyword evidence="2" id="KW-0731">Sigma factor</keyword>
<feature type="region of interest" description="Disordered" evidence="5">
    <location>
        <begin position="157"/>
        <end position="187"/>
    </location>
</feature>
<dbReference type="Pfam" id="PF04539">
    <property type="entry name" value="Sigma70_r3"/>
    <property type="match status" value="1"/>
</dbReference>
<dbReference type="EMBL" id="QGGB01000011">
    <property type="protein sequence ID" value="PWN05190.1"/>
    <property type="molecule type" value="Genomic_DNA"/>
</dbReference>
<organism evidence="9 10">
    <name type="scientific">Rhodohalobacter mucosus</name>
    <dbReference type="NCBI Taxonomy" id="2079485"/>
    <lineage>
        <taxon>Bacteria</taxon>
        <taxon>Pseudomonadati</taxon>
        <taxon>Balneolota</taxon>
        <taxon>Balneolia</taxon>
        <taxon>Balneolales</taxon>
        <taxon>Balneolaceae</taxon>
        <taxon>Rhodohalobacter</taxon>
    </lineage>
</organism>
<dbReference type="NCBIfam" id="TIGR02937">
    <property type="entry name" value="sigma70-ECF"/>
    <property type="match status" value="1"/>
</dbReference>
<dbReference type="Pfam" id="PF04542">
    <property type="entry name" value="Sigma70_r2"/>
    <property type="match status" value="1"/>
</dbReference>
<dbReference type="PANTHER" id="PTHR30385:SF7">
    <property type="entry name" value="RNA POLYMERASE SIGMA FACTOR FLIA"/>
    <property type="match status" value="1"/>
</dbReference>
<dbReference type="AlphaFoldDB" id="A0A316TLD7"/>
<evidence type="ECO:0000256" key="2">
    <source>
        <dbReference type="ARBA" id="ARBA00023082"/>
    </source>
</evidence>
<dbReference type="InterPro" id="IPR007624">
    <property type="entry name" value="RNA_pol_sigma70_r3"/>
</dbReference>
<dbReference type="Proteomes" id="UP000245533">
    <property type="component" value="Unassembled WGS sequence"/>
</dbReference>
<sequence length="253" mass="28386">MDLSLQELVDAYCSEPTNALREAIITEALPLVRSIVGKIRNPDTVLSQQEDLESAGIMGLLQALEKYNCDKEIRFNTFAYYRIRGSVIDYLRSIDQLPRGDRTLYGKAQGVISRLQQELGREPDDDEVAEELDISMEQYQSLLGNVQLRAVLSLDQPASSDTPDLQLSDSIADRDSEQPDAAIEKEDNSEHIKDAISKLKERERLILALYYYEDLTLNEIAMLLGLSEARISQIVGKLLITLKGSLSNYSVEA</sequence>
<dbReference type="GO" id="GO:0003677">
    <property type="term" value="F:DNA binding"/>
    <property type="evidence" value="ECO:0007669"/>
    <property type="project" value="UniProtKB-KW"/>
</dbReference>
<evidence type="ECO:0000259" key="6">
    <source>
        <dbReference type="Pfam" id="PF04539"/>
    </source>
</evidence>
<evidence type="ECO:0000259" key="8">
    <source>
        <dbReference type="Pfam" id="PF04545"/>
    </source>
</evidence>
<dbReference type="GO" id="GO:0006352">
    <property type="term" value="P:DNA-templated transcription initiation"/>
    <property type="evidence" value="ECO:0007669"/>
    <property type="project" value="InterPro"/>
</dbReference>
<evidence type="ECO:0000313" key="9">
    <source>
        <dbReference type="EMBL" id="PWN05190.1"/>
    </source>
</evidence>
<dbReference type="GO" id="GO:0003899">
    <property type="term" value="F:DNA-directed RNA polymerase activity"/>
    <property type="evidence" value="ECO:0007669"/>
    <property type="project" value="InterPro"/>
</dbReference>
<dbReference type="SUPFAM" id="SSF88659">
    <property type="entry name" value="Sigma3 and sigma4 domains of RNA polymerase sigma factors"/>
    <property type="match status" value="2"/>
</dbReference>
<dbReference type="OrthoDB" id="9150024at2"/>
<dbReference type="InterPro" id="IPR013324">
    <property type="entry name" value="RNA_pol_sigma_r3/r4-like"/>
</dbReference>
<dbReference type="InterPro" id="IPR007630">
    <property type="entry name" value="RNA_pol_sigma70_r4"/>
</dbReference>
<dbReference type="NCBIfam" id="TIGR02479">
    <property type="entry name" value="FliA_WhiG"/>
    <property type="match status" value="1"/>
</dbReference>
<feature type="compositionally biased region" description="Polar residues" evidence="5">
    <location>
        <begin position="157"/>
        <end position="169"/>
    </location>
</feature>
<keyword evidence="10" id="KW-1185">Reference proteome</keyword>
<keyword evidence="1" id="KW-0805">Transcription regulation</keyword>
<name>A0A316TLD7_9BACT</name>
<dbReference type="PIRSF" id="PIRSF000770">
    <property type="entry name" value="RNA_pol_sigma-SigE/K"/>
    <property type="match status" value="1"/>
</dbReference>
<dbReference type="InterPro" id="IPR007627">
    <property type="entry name" value="RNA_pol_sigma70_r2"/>
</dbReference>
<dbReference type="Pfam" id="PF04545">
    <property type="entry name" value="Sigma70_r4"/>
    <property type="match status" value="1"/>
</dbReference>
<dbReference type="InterPro" id="IPR000943">
    <property type="entry name" value="RNA_pol_sigma70"/>
</dbReference>
<dbReference type="PANTHER" id="PTHR30385">
    <property type="entry name" value="SIGMA FACTOR F FLAGELLAR"/>
    <property type="match status" value="1"/>
</dbReference>
<gene>
    <name evidence="9" type="ORF">DDZ15_15815</name>
</gene>
<feature type="domain" description="RNA polymerase sigma-70 region 4" evidence="8">
    <location>
        <begin position="195"/>
        <end position="235"/>
    </location>
</feature>
<evidence type="ECO:0000259" key="7">
    <source>
        <dbReference type="Pfam" id="PF04542"/>
    </source>
</evidence>
<dbReference type="InterPro" id="IPR013325">
    <property type="entry name" value="RNA_pol_sigma_r2"/>
</dbReference>
<dbReference type="PRINTS" id="PR00046">
    <property type="entry name" value="SIGMA70FCT"/>
</dbReference>
<dbReference type="SUPFAM" id="SSF88946">
    <property type="entry name" value="Sigma2 domain of RNA polymerase sigma factors"/>
    <property type="match status" value="1"/>
</dbReference>
<dbReference type="Gene3D" id="1.10.1740.10">
    <property type="match status" value="1"/>
</dbReference>
<dbReference type="Gene3D" id="1.20.140.160">
    <property type="match status" value="1"/>
</dbReference>
<accession>A0A316TLD7</accession>
<comment type="caution">
    <text evidence="9">The sequence shown here is derived from an EMBL/GenBank/DDBJ whole genome shotgun (WGS) entry which is preliminary data.</text>
</comment>
<feature type="domain" description="RNA polymerase sigma-70 region 2" evidence="7">
    <location>
        <begin position="25"/>
        <end position="93"/>
    </location>
</feature>
<dbReference type="GO" id="GO:0016987">
    <property type="term" value="F:sigma factor activity"/>
    <property type="evidence" value="ECO:0007669"/>
    <property type="project" value="UniProtKB-KW"/>
</dbReference>
<feature type="compositionally biased region" description="Basic and acidic residues" evidence="5">
    <location>
        <begin position="171"/>
        <end position="187"/>
    </location>
</feature>
<evidence type="ECO:0000256" key="5">
    <source>
        <dbReference type="SAM" id="MobiDB-lite"/>
    </source>
</evidence>
<keyword evidence="3" id="KW-0238">DNA-binding</keyword>
<evidence type="ECO:0000256" key="3">
    <source>
        <dbReference type="ARBA" id="ARBA00023125"/>
    </source>
</evidence>
<keyword evidence="4" id="KW-0804">Transcription</keyword>
<dbReference type="RefSeq" id="WP_109648098.1">
    <property type="nucleotide sequence ID" value="NZ_QGGB01000011.1"/>
</dbReference>
<evidence type="ECO:0000313" key="10">
    <source>
        <dbReference type="Proteomes" id="UP000245533"/>
    </source>
</evidence>
<dbReference type="CDD" id="cd06171">
    <property type="entry name" value="Sigma70_r4"/>
    <property type="match status" value="1"/>
</dbReference>
<protein>
    <submittedName>
        <fullName evidence="9">FliA/WhiG family RNA polymerase sigma factor</fullName>
    </submittedName>
</protein>
<reference evidence="9 10" key="1">
    <citation type="submission" date="2018-05" db="EMBL/GenBank/DDBJ databases">
        <title>Rhodohalobacter halophilus gen. nov., sp. nov., a moderately halophilic member of the family Balneolaceae.</title>
        <authorList>
            <person name="Liu Z.-W."/>
        </authorList>
    </citation>
    <scope>NUCLEOTIDE SEQUENCE [LARGE SCALE GENOMIC DNA]</scope>
    <source>
        <strain evidence="9 10">8A47</strain>
    </source>
</reference>
<feature type="domain" description="RNA polymerase sigma-70 region 3" evidence="6">
    <location>
        <begin position="110"/>
        <end position="180"/>
    </location>
</feature>
<dbReference type="InterPro" id="IPR014284">
    <property type="entry name" value="RNA_pol_sigma-70_dom"/>
</dbReference>
<dbReference type="InterPro" id="IPR012845">
    <property type="entry name" value="RNA_pol_sigma_FliA_WhiG"/>
</dbReference>
<proteinExistence type="predicted"/>
<evidence type="ECO:0000256" key="4">
    <source>
        <dbReference type="ARBA" id="ARBA00023163"/>
    </source>
</evidence>
<evidence type="ECO:0000256" key="1">
    <source>
        <dbReference type="ARBA" id="ARBA00023015"/>
    </source>
</evidence>